<dbReference type="EMBL" id="OU896713">
    <property type="protein sequence ID" value="CAG9824055.1"/>
    <property type="molecule type" value="Genomic_DNA"/>
</dbReference>
<gene>
    <name evidence="2" type="ORF">PHAECO_LOCUS11479</name>
</gene>
<name>A0A9N9X507_PHACE</name>
<feature type="domain" description="FAST kinase leucine-rich" evidence="1">
    <location>
        <begin position="98"/>
        <end position="134"/>
    </location>
</feature>
<sequence>MSALSSKKRRSILLLRSLAYNITGSSELLNLKEAGDLLYSMSTLNFPDENLLSRIAADTCSELENAGSELEKIARKSSVVGSILTSLFLPQLTPSEAGKSSVWLEVVWSLVLLNKATDEHISSILDPMFLKQLEANQPSPDSGNSISSGKVFKGQRPINSMVAAVFDSLKGENSQIKTPQTDSKLVEATTVGELLTVTDGNGVSRRHALKVVSILADWSSTGKVKLSDFETDPRFLRLCRILSKQSSAVAKTSRNISHGEDLSTILNITAEDEAAKMVTGLTLSQMVKTETAILESRKSLLWLSFRRWIQP</sequence>
<dbReference type="AlphaFoldDB" id="A0A9N9X507"/>
<evidence type="ECO:0000313" key="3">
    <source>
        <dbReference type="Proteomes" id="UP001153737"/>
    </source>
</evidence>
<dbReference type="Proteomes" id="UP001153737">
    <property type="component" value="Chromosome 7"/>
</dbReference>
<keyword evidence="3" id="KW-1185">Reference proteome</keyword>
<reference evidence="2" key="2">
    <citation type="submission" date="2022-10" db="EMBL/GenBank/DDBJ databases">
        <authorList>
            <consortium name="ENA_rothamsted_submissions"/>
            <consortium name="culmorum"/>
            <person name="King R."/>
        </authorList>
    </citation>
    <scope>NUCLEOTIDE SEQUENCE</scope>
</reference>
<dbReference type="OrthoDB" id="6501018at2759"/>
<organism evidence="2 3">
    <name type="scientific">Phaedon cochleariae</name>
    <name type="common">Mustard beetle</name>
    <dbReference type="NCBI Taxonomy" id="80249"/>
    <lineage>
        <taxon>Eukaryota</taxon>
        <taxon>Metazoa</taxon>
        <taxon>Ecdysozoa</taxon>
        <taxon>Arthropoda</taxon>
        <taxon>Hexapoda</taxon>
        <taxon>Insecta</taxon>
        <taxon>Pterygota</taxon>
        <taxon>Neoptera</taxon>
        <taxon>Endopterygota</taxon>
        <taxon>Coleoptera</taxon>
        <taxon>Polyphaga</taxon>
        <taxon>Cucujiformia</taxon>
        <taxon>Chrysomeloidea</taxon>
        <taxon>Chrysomelidae</taxon>
        <taxon>Chrysomelinae</taxon>
        <taxon>Chrysomelini</taxon>
        <taxon>Phaedon</taxon>
    </lineage>
</organism>
<dbReference type="InterPro" id="IPR010622">
    <property type="entry name" value="FAST_Leu-rich"/>
</dbReference>
<reference evidence="2" key="1">
    <citation type="submission" date="2022-01" db="EMBL/GenBank/DDBJ databases">
        <authorList>
            <person name="King R."/>
        </authorList>
    </citation>
    <scope>NUCLEOTIDE SEQUENCE</scope>
</reference>
<evidence type="ECO:0000313" key="2">
    <source>
        <dbReference type="EMBL" id="CAG9824055.1"/>
    </source>
</evidence>
<accession>A0A9N9X507</accession>
<protein>
    <recommendedName>
        <fullName evidence="1">FAST kinase leucine-rich domain-containing protein</fullName>
    </recommendedName>
</protein>
<proteinExistence type="predicted"/>
<dbReference type="GO" id="GO:0044528">
    <property type="term" value="P:regulation of mitochondrial mRNA stability"/>
    <property type="evidence" value="ECO:0007669"/>
    <property type="project" value="InterPro"/>
</dbReference>
<evidence type="ECO:0000259" key="1">
    <source>
        <dbReference type="Pfam" id="PF06743"/>
    </source>
</evidence>
<dbReference type="Pfam" id="PF06743">
    <property type="entry name" value="FAST_1"/>
    <property type="match status" value="1"/>
</dbReference>